<dbReference type="InParanoid" id="D7TRK1"/>
<evidence type="ECO:0000313" key="1">
    <source>
        <dbReference type="EMBL" id="CBI33126.3"/>
    </source>
</evidence>
<evidence type="ECO:0000313" key="2">
    <source>
        <dbReference type="Proteomes" id="UP000009183"/>
    </source>
</evidence>
<gene>
    <name evidence="1" type="ordered locus">VIT_16s0039g00750</name>
</gene>
<dbReference type="Proteomes" id="UP000009183">
    <property type="component" value="Chromosome 16, unordered"/>
</dbReference>
<dbReference type="AlphaFoldDB" id="D7TRK1"/>
<proteinExistence type="predicted"/>
<dbReference type="HOGENOM" id="CLU_2241550_0_0_1"/>
<accession>D7TRK1</accession>
<dbReference type="STRING" id="29760.D7TRK1"/>
<organism evidence="1 2">
    <name type="scientific">Vitis vinifera</name>
    <name type="common">Grape</name>
    <dbReference type="NCBI Taxonomy" id="29760"/>
    <lineage>
        <taxon>Eukaryota</taxon>
        <taxon>Viridiplantae</taxon>
        <taxon>Streptophyta</taxon>
        <taxon>Embryophyta</taxon>
        <taxon>Tracheophyta</taxon>
        <taxon>Spermatophyta</taxon>
        <taxon>Magnoliopsida</taxon>
        <taxon>eudicotyledons</taxon>
        <taxon>Gunneridae</taxon>
        <taxon>Pentapetalae</taxon>
        <taxon>rosids</taxon>
        <taxon>Vitales</taxon>
        <taxon>Vitaceae</taxon>
        <taxon>Viteae</taxon>
        <taxon>Vitis</taxon>
    </lineage>
</organism>
<name>D7TRK1_VITVI</name>
<sequence length="105" mass="12263">MCRLLCYALFLETLFAIIFLYFRFLSKCIELEGRRESGGLSRRPSRVKVIKYQCTQSKQCLCEWRFADFFAASKQWQWPSLALVSPLSPIFAQAPMEKGTKGFYD</sequence>
<keyword evidence="2" id="KW-1185">Reference proteome</keyword>
<protein>
    <submittedName>
        <fullName evidence="1">Uncharacterized protein</fullName>
    </submittedName>
</protein>
<dbReference type="EMBL" id="FN596026">
    <property type="protein sequence ID" value="CBI33126.3"/>
    <property type="molecule type" value="Genomic_DNA"/>
</dbReference>
<reference evidence="1" key="1">
    <citation type="submission" date="2011-05" db="EMBL/GenBank/DDBJ databases">
        <title>High quality assembly and annotation of grapevine genome.</title>
        <authorList>
            <person name="Vitulo N."/>
            <person name="Olivier J."/>
            <person name="Forcato C."/>
            <person name="Albiero A."/>
            <person name="D'Angelo M."/>
            <person name="Zimbello R."/>
            <person name="Schiavon R."/>
            <person name="Rigobello C."/>
            <person name="Policriti A."/>
            <person name="Clepet C."/>
            <person name="Casagrande A."/>
            <person name="Choisne N."/>
            <person name="Vezzi A."/>
            <person name="Hugueney P."/>
            <person name="Horner D."/>
            <person name="Mica E."/>
            <person name="Cattonaro F."/>
            <person name="Del Fabbro C."/>
            <person name="Alaux M."/>
            <person name="Di Gaspero G."/>
            <person name="Scalabrin S."/>
            <person name="Pesole G."/>
            <person name="Delledonne M."/>
            <person name="Pezzotti M."/>
            <person name="Pe E.M."/>
            <person name="Caboche M."/>
            <person name="Adam-Blondon A.-F."/>
            <person name="Weissenbach J."/>
            <person name="Quetier F."/>
            <person name="Wincker P."/>
            <person name="Morgante M."/>
            <person name="Valle G."/>
        </authorList>
    </citation>
    <scope>NUCLEOTIDE SEQUENCE</scope>
</reference>
<dbReference type="PaxDb" id="29760-VIT_16s0039g00750.t01"/>